<dbReference type="AlphaFoldDB" id="A0A164XL69"/>
<sequence>MAFQQTQEIHFSRHITTTKSESVIEHSAAARFNTPVQMGATNPFATTMENPWLGMNHMFLGSNEMVIQAQTTPTTSTHSGPANSPPADENRKRPRVSMENLFYNLNVNIPIEDSPALESIKNDMTVLLETDRMLSQQTKRVRTQFAEKQSQAVGLLVDSVRNSLQKELKEKDEEIVNMRKTKMDLIEKGNSLLHLTKEWKKYATTCEIKLMSLRNDMEELMAENRRLKELVWACDAVAGPPVEQDGKSYWGSDAQECIEVKVEEAGETVAKKVQTGAAETGEGSGENMCKSCGKREMTFWGMPCSHACASPKTASPKK</sequence>
<dbReference type="Gramene" id="KZM93316">
    <property type="protein sequence ID" value="KZM93316"/>
    <property type="gene ID" value="DCAR_016561"/>
</dbReference>
<evidence type="ECO:0000256" key="3">
    <source>
        <dbReference type="ARBA" id="ARBA00022833"/>
    </source>
</evidence>
<protein>
    <submittedName>
        <fullName evidence="6">Uncharacterized protein</fullName>
    </submittedName>
</protein>
<dbReference type="GO" id="GO:0008270">
    <property type="term" value="F:zinc ion binding"/>
    <property type="evidence" value="ECO:0007669"/>
    <property type="project" value="UniProtKB-KW"/>
</dbReference>
<dbReference type="GO" id="GO:0004842">
    <property type="term" value="F:ubiquitin-protein transferase activity"/>
    <property type="evidence" value="ECO:0007669"/>
    <property type="project" value="TreeGrafter"/>
</dbReference>
<keyword evidence="4" id="KW-0175">Coiled coil</keyword>
<accession>A0A164XL69</accession>
<keyword evidence="1" id="KW-0479">Metal-binding</keyword>
<evidence type="ECO:0000313" key="6">
    <source>
        <dbReference type="EMBL" id="KZM93316.1"/>
    </source>
</evidence>
<evidence type="ECO:0000256" key="1">
    <source>
        <dbReference type="ARBA" id="ARBA00022723"/>
    </source>
</evidence>
<dbReference type="PANTHER" id="PTHR42647">
    <property type="entry name" value="SBP (S-RIBONUCLEASE BINDING PROTEIN) FAMILY PROTEIN"/>
    <property type="match status" value="1"/>
</dbReference>
<feature type="coiled-coil region" evidence="4">
    <location>
        <begin position="161"/>
        <end position="230"/>
    </location>
</feature>
<dbReference type="STRING" id="79200.A0A164XL69"/>
<gene>
    <name evidence="6" type="ORF">DCAR_016561</name>
</gene>
<keyword evidence="3" id="KW-0862">Zinc</keyword>
<feature type="compositionally biased region" description="Polar residues" evidence="5">
    <location>
        <begin position="71"/>
        <end position="82"/>
    </location>
</feature>
<evidence type="ECO:0000256" key="4">
    <source>
        <dbReference type="SAM" id="Coils"/>
    </source>
</evidence>
<organism evidence="6">
    <name type="scientific">Daucus carota subsp. sativus</name>
    <name type="common">Carrot</name>
    <dbReference type="NCBI Taxonomy" id="79200"/>
    <lineage>
        <taxon>Eukaryota</taxon>
        <taxon>Viridiplantae</taxon>
        <taxon>Streptophyta</taxon>
        <taxon>Embryophyta</taxon>
        <taxon>Tracheophyta</taxon>
        <taxon>Spermatophyta</taxon>
        <taxon>Magnoliopsida</taxon>
        <taxon>eudicotyledons</taxon>
        <taxon>Gunneridae</taxon>
        <taxon>Pentapetalae</taxon>
        <taxon>asterids</taxon>
        <taxon>campanulids</taxon>
        <taxon>Apiales</taxon>
        <taxon>Apiaceae</taxon>
        <taxon>Apioideae</taxon>
        <taxon>Scandiceae</taxon>
        <taxon>Daucinae</taxon>
        <taxon>Daucus</taxon>
        <taxon>Daucus sect. Daucus</taxon>
    </lineage>
</organism>
<reference evidence="6" key="1">
    <citation type="journal article" date="2016" name="Nat. Genet.">
        <title>A high-quality carrot genome assembly provides new insights into carotenoid accumulation and asterid genome evolution.</title>
        <authorList>
            <person name="Iorizzo M."/>
            <person name="Ellison S."/>
            <person name="Senalik D."/>
            <person name="Zeng P."/>
            <person name="Satapoomin P."/>
            <person name="Huang J."/>
            <person name="Bowman M."/>
            <person name="Iovene M."/>
            <person name="Sanseverino W."/>
            <person name="Cavagnaro P."/>
            <person name="Yildiz M."/>
            <person name="Macko-Podgorni A."/>
            <person name="Moranska E."/>
            <person name="Grzebelus E."/>
            <person name="Grzebelus D."/>
            <person name="Ashrafi H."/>
            <person name="Zheng Z."/>
            <person name="Cheng S."/>
            <person name="Spooner D."/>
            <person name="Van Deynze A."/>
            <person name="Simon P."/>
        </authorList>
    </citation>
    <scope>NUCLEOTIDE SEQUENCE [LARGE SCALE GENOMIC DNA]</scope>
    <source>
        <tissue evidence="6">Leaf</tissue>
    </source>
</reference>
<proteinExistence type="predicted"/>
<keyword evidence="2" id="KW-0863">Zinc-finger</keyword>
<dbReference type="GO" id="GO:0043067">
    <property type="term" value="P:regulation of programmed cell death"/>
    <property type="evidence" value="ECO:0007669"/>
    <property type="project" value="TreeGrafter"/>
</dbReference>
<evidence type="ECO:0000256" key="2">
    <source>
        <dbReference type="ARBA" id="ARBA00022771"/>
    </source>
</evidence>
<feature type="region of interest" description="Disordered" evidence="5">
    <location>
        <begin position="71"/>
        <end position="93"/>
    </location>
</feature>
<dbReference type="PANTHER" id="PTHR42647:SF12">
    <property type="entry name" value="BOI-RELATED E3 UBIQUITIN-PROTEIN LIGASE 2-RELATED"/>
    <property type="match status" value="1"/>
</dbReference>
<comment type="caution">
    <text evidence="6">The sequence shown here is derived from an EMBL/GenBank/DDBJ whole genome shotgun (WGS) entry which is preliminary data.</text>
</comment>
<dbReference type="EMBL" id="LNRQ01000005">
    <property type="protein sequence ID" value="KZM93316.1"/>
    <property type="molecule type" value="Genomic_DNA"/>
</dbReference>
<dbReference type="KEGG" id="dcr:108221209"/>
<name>A0A164XL69_DAUCS</name>
<evidence type="ECO:0000256" key="5">
    <source>
        <dbReference type="SAM" id="MobiDB-lite"/>
    </source>
</evidence>